<reference evidence="3 4" key="1">
    <citation type="submission" date="2018-07" db="EMBL/GenBank/DDBJ databases">
        <title>Anaerosacharophilus polymeroproducens gen. nov. sp. nov., an anaerobic bacterium isolated from salt field.</title>
        <authorList>
            <person name="Kim W."/>
            <person name="Yang S.-H."/>
            <person name="Oh J."/>
            <person name="Lee J.-H."/>
            <person name="Kwon K.K."/>
        </authorList>
    </citation>
    <scope>NUCLEOTIDE SEQUENCE [LARGE SCALE GENOMIC DNA]</scope>
    <source>
        <strain evidence="3 4">MCWD5</strain>
    </source>
</reference>
<dbReference type="OrthoDB" id="2064908at2"/>
<protein>
    <submittedName>
        <fullName evidence="3">DUF4190 domain-containing protein</fullName>
    </submittedName>
</protein>
<gene>
    <name evidence="3" type="ORF">DWV06_08425</name>
</gene>
<evidence type="ECO:0000256" key="1">
    <source>
        <dbReference type="SAM" id="MobiDB-lite"/>
    </source>
</evidence>
<accession>A0A371AVU8</accession>
<keyword evidence="2" id="KW-0472">Membrane</keyword>
<comment type="caution">
    <text evidence="3">The sequence shown here is derived from an EMBL/GenBank/DDBJ whole genome shotgun (WGS) entry which is preliminary data.</text>
</comment>
<feature type="compositionally biased region" description="Polar residues" evidence="1">
    <location>
        <begin position="30"/>
        <end position="41"/>
    </location>
</feature>
<proteinExistence type="predicted"/>
<keyword evidence="2" id="KW-0812">Transmembrane</keyword>
<keyword evidence="2" id="KW-1133">Transmembrane helix</keyword>
<feature type="compositionally biased region" description="Low complexity" evidence="1">
    <location>
        <begin position="42"/>
        <end position="61"/>
    </location>
</feature>
<organism evidence="3 4">
    <name type="scientific">Anaerosacchariphilus polymeriproducens</name>
    <dbReference type="NCBI Taxonomy" id="1812858"/>
    <lineage>
        <taxon>Bacteria</taxon>
        <taxon>Bacillati</taxon>
        <taxon>Bacillota</taxon>
        <taxon>Clostridia</taxon>
        <taxon>Lachnospirales</taxon>
        <taxon>Lachnospiraceae</taxon>
        <taxon>Anaerosacchariphilus</taxon>
    </lineage>
</organism>
<keyword evidence="4" id="KW-1185">Reference proteome</keyword>
<name>A0A371AVU8_9FIRM</name>
<evidence type="ECO:0000313" key="3">
    <source>
        <dbReference type="EMBL" id="RDU23600.1"/>
    </source>
</evidence>
<dbReference type="Proteomes" id="UP000255036">
    <property type="component" value="Unassembled WGS sequence"/>
</dbReference>
<feature type="transmembrane region" description="Helical" evidence="2">
    <location>
        <begin position="115"/>
        <end position="140"/>
    </location>
</feature>
<feature type="compositionally biased region" description="Low complexity" evidence="1">
    <location>
        <begin position="9"/>
        <end position="29"/>
    </location>
</feature>
<dbReference type="EMBL" id="QRCT01000020">
    <property type="protein sequence ID" value="RDU23600.1"/>
    <property type="molecule type" value="Genomic_DNA"/>
</dbReference>
<evidence type="ECO:0000256" key="2">
    <source>
        <dbReference type="SAM" id="Phobius"/>
    </source>
</evidence>
<feature type="region of interest" description="Disordered" evidence="1">
    <location>
        <begin position="1"/>
        <end position="62"/>
    </location>
</feature>
<dbReference type="RefSeq" id="WP_115481745.1">
    <property type="nucleotide sequence ID" value="NZ_QRCT01000020.1"/>
</dbReference>
<feature type="transmembrane region" description="Helical" evidence="2">
    <location>
        <begin position="73"/>
        <end position="103"/>
    </location>
</feature>
<sequence length="176" mass="19614">MNYNDNDWNPNSDQNTTNQNQNEVPNNYTDSNQSYNNYPETQQGNNNYNNYQQSYNYNNNNAPEPTGSNGMAIASLVLGILSIPAVFCCCPIFAGLGLIFGILSKGNAPQRDSKATIGIIISSIGLVLAIIYIILIIIGINSYGGWDDFQREITREYSNYDYDNSLSILPFLNQIL</sequence>
<dbReference type="AlphaFoldDB" id="A0A371AVU8"/>
<evidence type="ECO:0000313" key="4">
    <source>
        <dbReference type="Proteomes" id="UP000255036"/>
    </source>
</evidence>